<dbReference type="AlphaFoldDB" id="A0A417YVZ2"/>
<dbReference type="PANTHER" id="PTHR48100:SF1">
    <property type="entry name" value="HISTIDINE PHOSPHATASE FAMILY PROTEIN-RELATED"/>
    <property type="match status" value="1"/>
</dbReference>
<name>A0A417YVZ2_9BACI</name>
<dbReference type="CDD" id="cd07067">
    <property type="entry name" value="HP_PGM_like"/>
    <property type="match status" value="1"/>
</dbReference>
<dbReference type="SMART" id="SM00855">
    <property type="entry name" value="PGAM"/>
    <property type="match status" value="1"/>
</dbReference>
<reference evidence="1 2" key="1">
    <citation type="journal article" date="2017" name="Int. J. Syst. Evol. Microbiol.">
        <title>Bacillus notoginsengisoli sp. nov., a novel bacterium isolated from the rhizosphere of Panax notoginseng.</title>
        <authorList>
            <person name="Zhang M.Y."/>
            <person name="Cheng J."/>
            <person name="Cai Y."/>
            <person name="Zhang T.Y."/>
            <person name="Wu Y.Y."/>
            <person name="Manikprabhu D."/>
            <person name="Li W.J."/>
            <person name="Zhang Y.X."/>
        </authorList>
    </citation>
    <scope>NUCLEOTIDE SEQUENCE [LARGE SCALE GENOMIC DNA]</scope>
    <source>
        <strain evidence="1 2">JCM 30743</strain>
    </source>
</reference>
<accession>A0A417YVZ2</accession>
<evidence type="ECO:0000313" key="2">
    <source>
        <dbReference type="Proteomes" id="UP000284416"/>
    </source>
</evidence>
<dbReference type="GO" id="GO:0005737">
    <property type="term" value="C:cytoplasm"/>
    <property type="evidence" value="ECO:0007669"/>
    <property type="project" value="TreeGrafter"/>
</dbReference>
<dbReference type="OrthoDB" id="512570at2"/>
<dbReference type="Gene3D" id="3.40.50.1240">
    <property type="entry name" value="Phosphoglycerate mutase-like"/>
    <property type="match status" value="1"/>
</dbReference>
<protein>
    <submittedName>
        <fullName evidence="1">Histidine phosphatase family protein</fullName>
    </submittedName>
</protein>
<keyword evidence="2" id="KW-1185">Reference proteome</keyword>
<sequence>MLGVKTVYLIRHCKAEGQEPNAKLTSLGESQANELAQFLKGKQIDTIGSSPFNRAVSTIRPFAKEAEIEMETDERLAERVLCSGENPNWPNMLERSFNDPELAFEGGESGAAATKRGLKAINAILAKTKKYAAVVTHGNLMALILKYYDESFGFEEWKALSNPDVYEIRFEGEKPEIHRVWG</sequence>
<dbReference type="GO" id="GO:0016791">
    <property type="term" value="F:phosphatase activity"/>
    <property type="evidence" value="ECO:0007669"/>
    <property type="project" value="TreeGrafter"/>
</dbReference>
<evidence type="ECO:0000313" key="1">
    <source>
        <dbReference type="EMBL" id="RHW41516.1"/>
    </source>
</evidence>
<dbReference type="InterPro" id="IPR050275">
    <property type="entry name" value="PGM_Phosphatase"/>
</dbReference>
<dbReference type="InterPro" id="IPR029033">
    <property type="entry name" value="His_PPase_superfam"/>
</dbReference>
<dbReference type="PANTHER" id="PTHR48100">
    <property type="entry name" value="BROAD-SPECIFICITY PHOSPHATASE YOR283W-RELATED"/>
    <property type="match status" value="1"/>
</dbReference>
<proteinExistence type="predicted"/>
<gene>
    <name evidence="1" type="ORF">D1B31_07275</name>
</gene>
<organism evidence="1 2">
    <name type="scientific">Neobacillus notoginsengisoli</name>
    <dbReference type="NCBI Taxonomy" id="1578198"/>
    <lineage>
        <taxon>Bacteria</taxon>
        <taxon>Bacillati</taxon>
        <taxon>Bacillota</taxon>
        <taxon>Bacilli</taxon>
        <taxon>Bacillales</taxon>
        <taxon>Bacillaceae</taxon>
        <taxon>Neobacillus</taxon>
    </lineage>
</organism>
<dbReference type="RefSeq" id="WP_118920100.1">
    <property type="nucleotide sequence ID" value="NZ_QWEG01000004.1"/>
</dbReference>
<dbReference type="Proteomes" id="UP000284416">
    <property type="component" value="Unassembled WGS sequence"/>
</dbReference>
<dbReference type="Pfam" id="PF00300">
    <property type="entry name" value="His_Phos_1"/>
    <property type="match status" value="1"/>
</dbReference>
<dbReference type="InterPro" id="IPR013078">
    <property type="entry name" value="His_Pase_superF_clade-1"/>
</dbReference>
<dbReference type="EMBL" id="QWEG01000004">
    <property type="protein sequence ID" value="RHW41516.1"/>
    <property type="molecule type" value="Genomic_DNA"/>
</dbReference>
<dbReference type="SUPFAM" id="SSF53254">
    <property type="entry name" value="Phosphoglycerate mutase-like"/>
    <property type="match status" value="1"/>
</dbReference>
<comment type="caution">
    <text evidence="1">The sequence shown here is derived from an EMBL/GenBank/DDBJ whole genome shotgun (WGS) entry which is preliminary data.</text>
</comment>